<accession>A0AAV9X8D4</accession>
<evidence type="ECO:0000256" key="1">
    <source>
        <dbReference type="PROSITE-ProRule" id="PRU00042"/>
    </source>
</evidence>
<evidence type="ECO:0000313" key="5">
    <source>
        <dbReference type="Proteomes" id="UP001365542"/>
    </source>
</evidence>
<sequence>MYRNGYYDREAFAYSPPKEIHQIYALGSLDSSSKKGSRMHAKSSVTGDSFISSQQARSFVSGHREKSPRFEIDSRPSNIGTVYTYDKPLDSQAHEMSRSTSAYKSGREDSNTYRIIHKPLFLQCLSTECPCLFRSIRAWEAHNNLCSQVQILRGSPWTPSLQCPFVSCGRIFASLHSLHNHYSQCHLVFVCSRPDCQVSFDQESLARRHSHSLTEEKGSDQDHRLEAFLSLEPKNWSLEEIQRGKQLNLGMSRSTSSTGSIIQPSTPELSSLSILEPIIMDPSGEQFSHPQSESSNFSSPTSSRRSSRVHHSESLYTHEERIQRSYRTTEPPAPTSLSFPEQKPYLEVLLNICIKAAHSFYTSYHLNKALDKKSIPIFLTKDKQVARLPFDLTLPQWTQHLRKACDTRHVTEDMVYSLESFKGEIQPVDEVRHALMKEKVKSDRALLALIEAARTFVKQLKDWERCEIIDGIYEEIEMVIRIKKASLKDDPDEDFENVNIDSILSRHPRRHTN</sequence>
<comment type="caution">
    <text evidence="4">The sequence shown here is derived from an EMBL/GenBank/DDBJ whole genome shotgun (WGS) entry which is preliminary data.</text>
</comment>
<dbReference type="Proteomes" id="UP001365542">
    <property type="component" value="Unassembled WGS sequence"/>
</dbReference>
<keyword evidence="1" id="KW-0863">Zinc-finger</keyword>
<feature type="compositionally biased region" description="Low complexity" evidence="2">
    <location>
        <begin position="288"/>
        <end position="304"/>
    </location>
</feature>
<evidence type="ECO:0000313" key="4">
    <source>
        <dbReference type="EMBL" id="KAK6538322.1"/>
    </source>
</evidence>
<proteinExistence type="predicted"/>
<feature type="region of interest" description="Disordered" evidence="2">
    <location>
        <begin position="247"/>
        <end position="267"/>
    </location>
</feature>
<organism evidence="4 5">
    <name type="scientific">Orbilia ellipsospora</name>
    <dbReference type="NCBI Taxonomy" id="2528407"/>
    <lineage>
        <taxon>Eukaryota</taxon>
        <taxon>Fungi</taxon>
        <taxon>Dikarya</taxon>
        <taxon>Ascomycota</taxon>
        <taxon>Pezizomycotina</taxon>
        <taxon>Orbiliomycetes</taxon>
        <taxon>Orbiliales</taxon>
        <taxon>Orbiliaceae</taxon>
        <taxon>Orbilia</taxon>
    </lineage>
</organism>
<dbReference type="InterPro" id="IPR013087">
    <property type="entry name" value="Znf_C2H2_type"/>
</dbReference>
<reference evidence="4 5" key="1">
    <citation type="submission" date="2019-10" db="EMBL/GenBank/DDBJ databases">
        <authorList>
            <person name="Palmer J.M."/>
        </authorList>
    </citation>
    <scope>NUCLEOTIDE SEQUENCE [LARGE SCALE GENOMIC DNA]</scope>
    <source>
        <strain evidence="4 5">TWF694</strain>
    </source>
</reference>
<dbReference type="GO" id="GO:0008270">
    <property type="term" value="F:zinc ion binding"/>
    <property type="evidence" value="ECO:0007669"/>
    <property type="project" value="UniProtKB-KW"/>
</dbReference>
<evidence type="ECO:0000259" key="3">
    <source>
        <dbReference type="PROSITE" id="PS50157"/>
    </source>
</evidence>
<feature type="domain" description="C2H2-type" evidence="3">
    <location>
        <begin position="161"/>
        <end position="186"/>
    </location>
</feature>
<dbReference type="AlphaFoldDB" id="A0AAV9X8D4"/>
<protein>
    <recommendedName>
        <fullName evidence="3">C2H2-type domain-containing protein</fullName>
    </recommendedName>
</protein>
<dbReference type="PROSITE" id="PS50157">
    <property type="entry name" value="ZINC_FINGER_C2H2_2"/>
    <property type="match status" value="1"/>
</dbReference>
<feature type="region of interest" description="Disordered" evidence="2">
    <location>
        <begin position="282"/>
        <end position="338"/>
    </location>
</feature>
<evidence type="ECO:0000256" key="2">
    <source>
        <dbReference type="SAM" id="MobiDB-lite"/>
    </source>
</evidence>
<keyword evidence="1" id="KW-0862">Zinc</keyword>
<gene>
    <name evidence="4" type="ORF">TWF694_011201</name>
</gene>
<feature type="compositionally biased region" description="Basic and acidic residues" evidence="2">
    <location>
        <begin position="310"/>
        <end position="323"/>
    </location>
</feature>
<feature type="compositionally biased region" description="Polar residues" evidence="2">
    <location>
        <begin position="249"/>
        <end position="267"/>
    </location>
</feature>
<name>A0AAV9X8D4_9PEZI</name>
<dbReference type="PROSITE" id="PS00028">
    <property type="entry name" value="ZINC_FINGER_C2H2_1"/>
    <property type="match status" value="1"/>
</dbReference>
<keyword evidence="1" id="KW-0479">Metal-binding</keyword>
<dbReference type="EMBL" id="JAVHJO010000008">
    <property type="protein sequence ID" value="KAK6538322.1"/>
    <property type="molecule type" value="Genomic_DNA"/>
</dbReference>
<keyword evidence="5" id="KW-1185">Reference proteome</keyword>